<keyword evidence="3" id="KW-1185">Reference proteome</keyword>
<gene>
    <name evidence="2" type="ORF">HYC85_024001</name>
</gene>
<evidence type="ECO:0000256" key="1">
    <source>
        <dbReference type="SAM" id="MobiDB-lite"/>
    </source>
</evidence>
<organism evidence="2 3">
    <name type="scientific">Camellia sinensis</name>
    <name type="common">Tea plant</name>
    <name type="synonym">Thea sinensis</name>
    <dbReference type="NCBI Taxonomy" id="4442"/>
    <lineage>
        <taxon>Eukaryota</taxon>
        <taxon>Viridiplantae</taxon>
        <taxon>Streptophyta</taxon>
        <taxon>Embryophyta</taxon>
        <taxon>Tracheophyta</taxon>
        <taxon>Spermatophyta</taxon>
        <taxon>Magnoliopsida</taxon>
        <taxon>eudicotyledons</taxon>
        <taxon>Gunneridae</taxon>
        <taxon>Pentapetalae</taxon>
        <taxon>asterids</taxon>
        <taxon>Ericales</taxon>
        <taxon>Theaceae</taxon>
        <taxon>Camellia</taxon>
    </lineage>
</organism>
<dbReference type="Proteomes" id="UP000593564">
    <property type="component" value="Unassembled WGS sequence"/>
</dbReference>
<feature type="region of interest" description="Disordered" evidence="1">
    <location>
        <begin position="32"/>
        <end position="95"/>
    </location>
</feature>
<name>A0A7J7GG46_CAMSI</name>
<dbReference type="AlphaFoldDB" id="A0A7J7GG46"/>
<protein>
    <submittedName>
        <fullName evidence="2">Uncharacterized protein</fullName>
    </submittedName>
</protein>
<reference evidence="3" key="1">
    <citation type="journal article" date="2020" name="Nat. Commun.">
        <title>Genome assembly of wild tea tree DASZ reveals pedigree and selection history of tea varieties.</title>
        <authorList>
            <person name="Zhang W."/>
            <person name="Zhang Y."/>
            <person name="Qiu H."/>
            <person name="Guo Y."/>
            <person name="Wan H."/>
            <person name="Zhang X."/>
            <person name="Scossa F."/>
            <person name="Alseekh S."/>
            <person name="Zhang Q."/>
            <person name="Wang P."/>
            <person name="Xu L."/>
            <person name="Schmidt M.H."/>
            <person name="Jia X."/>
            <person name="Li D."/>
            <person name="Zhu A."/>
            <person name="Guo F."/>
            <person name="Chen W."/>
            <person name="Ni D."/>
            <person name="Usadel B."/>
            <person name="Fernie A.R."/>
            <person name="Wen W."/>
        </authorList>
    </citation>
    <scope>NUCLEOTIDE SEQUENCE [LARGE SCALE GENOMIC DNA]</scope>
    <source>
        <strain evidence="3">cv. G240</strain>
    </source>
</reference>
<dbReference type="EMBL" id="JACBKZ010000011">
    <property type="protein sequence ID" value="KAF5939742.1"/>
    <property type="molecule type" value="Genomic_DNA"/>
</dbReference>
<accession>A0A7J7GG46</accession>
<feature type="compositionally biased region" description="Basic and acidic residues" evidence="1">
    <location>
        <begin position="38"/>
        <end position="76"/>
    </location>
</feature>
<evidence type="ECO:0000313" key="3">
    <source>
        <dbReference type="Proteomes" id="UP000593564"/>
    </source>
</evidence>
<reference evidence="2 3" key="2">
    <citation type="submission" date="2020-07" db="EMBL/GenBank/DDBJ databases">
        <title>Genome assembly of wild tea tree DASZ reveals pedigree and selection history of tea varieties.</title>
        <authorList>
            <person name="Zhang W."/>
        </authorList>
    </citation>
    <scope>NUCLEOTIDE SEQUENCE [LARGE SCALE GENOMIC DNA]</scope>
    <source>
        <strain evidence="3">cv. G240</strain>
        <tissue evidence="2">Leaf</tissue>
    </source>
</reference>
<comment type="caution">
    <text evidence="2">The sequence shown here is derived from an EMBL/GenBank/DDBJ whole genome shotgun (WGS) entry which is preliminary data.</text>
</comment>
<proteinExistence type="predicted"/>
<sequence>MEKWRRKPKIRSGERRSFKCFAILPSQYDYAKPKNKARKEIQSKEGENLQVTKEIEKSRKSQVDHEHPPGSEEYFQKPHPHSSGESSVGSTWPPHGSNLNVSADGFLDTCASSPITGFHLNSGIIPVILYFNEAVEVVSSSTITVQSVHYTNKDLIWSSLSTNNSRSSQAWVTRLTFHKENLHSLQTHPVKVSLGHS</sequence>
<evidence type="ECO:0000313" key="2">
    <source>
        <dbReference type="EMBL" id="KAF5939742.1"/>
    </source>
</evidence>